<dbReference type="PANTHER" id="PTHR10073">
    <property type="entry name" value="DNA MISMATCH REPAIR PROTEIN MLH, PMS, MUTL"/>
    <property type="match status" value="1"/>
</dbReference>
<dbReference type="Proteomes" id="UP000287173">
    <property type="component" value="Unassembled WGS sequence"/>
</dbReference>
<dbReference type="PANTHER" id="PTHR10073:SF12">
    <property type="entry name" value="DNA MISMATCH REPAIR PROTEIN MLH1"/>
    <property type="match status" value="1"/>
</dbReference>
<dbReference type="Pfam" id="PF02518">
    <property type="entry name" value="HATPase_c"/>
    <property type="match status" value="1"/>
</dbReference>
<protein>
    <submittedName>
        <fullName evidence="3">DNA mismatch repair protein MutL</fullName>
    </submittedName>
</protein>
<dbReference type="EMBL" id="PEMG01000344">
    <property type="protein sequence ID" value="RTI06828.1"/>
    <property type="molecule type" value="Genomic_DNA"/>
</dbReference>
<gene>
    <name evidence="3" type="ORF">CSW30_09960</name>
</gene>
<dbReference type="GO" id="GO:0006298">
    <property type="term" value="P:mismatch repair"/>
    <property type="evidence" value="ECO:0007669"/>
    <property type="project" value="InterPro"/>
</dbReference>
<comment type="similarity">
    <text evidence="1">Belongs to the DNA mismatch repair MutL/HexB family.</text>
</comment>
<feature type="domain" description="Histidine kinase/HSP90-like ATPase" evidence="2">
    <location>
        <begin position="21"/>
        <end position="118"/>
    </location>
</feature>
<accession>A0A430UMW7</accession>
<evidence type="ECO:0000313" key="3">
    <source>
        <dbReference type="EMBL" id="RTI06828.1"/>
    </source>
</evidence>
<dbReference type="GO" id="GO:0140664">
    <property type="term" value="F:ATP-dependent DNA damage sensor activity"/>
    <property type="evidence" value="ECO:0007669"/>
    <property type="project" value="InterPro"/>
</dbReference>
<evidence type="ECO:0000256" key="1">
    <source>
        <dbReference type="ARBA" id="ARBA00006082"/>
    </source>
</evidence>
<dbReference type="InterPro" id="IPR003594">
    <property type="entry name" value="HATPase_dom"/>
</dbReference>
<feature type="non-terminal residue" evidence="3">
    <location>
        <position position="160"/>
    </location>
</feature>
<comment type="caution">
    <text evidence="3">The sequence shown here is derived from an EMBL/GenBank/DDBJ whole genome shotgun (WGS) entry which is preliminary data.</text>
</comment>
<sequence length="160" mass="17785">MIRPLPEELRGLLARGEVLFSLRDVVRELLENALDAGAKRVRVELYGGGRERAFPEGNTWRAFPEGNTWRAFPEGNTWRIVVEDDGQGIPLAELPLAVEPFATSKLLDPGRITALGFRGQALYALRQAALLRIRSRPRFQVGGGLLLAQGERILRRAACL</sequence>
<dbReference type="AlphaFoldDB" id="A0A430UMW7"/>
<dbReference type="InterPro" id="IPR036890">
    <property type="entry name" value="HATPase_C_sf"/>
</dbReference>
<proteinExistence type="inferred from homology"/>
<dbReference type="InterPro" id="IPR038973">
    <property type="entry name" value="MutL/Mlh/Pms-like"/>
</dbReference>
<name>A0A430UMW7_THESC</name>
<evidence type="ECO:0000313" key="4">
    <source>
        <dbReference type="Proteomes" id="UP000287173"/>
    </source>
</evidence>
<organism evidence="3 4">
    <name type="scientific">Thermus scotoductus</name>
    <dbReference type="NCBI Taxonomy" id="37636"/>
    <lineage>
        <taxon>Bacteria</taxon>
        <taxon>Thermotogati</taxon>
        <taxon>Deinococcota</taxon>
        <taxon>Deinococci</taxon>
        <taxon>Thermales</taxon>
        <taxon>Thermaceae</taxon>
        <taxon>Thermus</taxon>
    </lineage>
</organism>
<dbReference type="Gene3D" id="3.30.565.10">
    <property type="entry name" value="Histidine kinase-like ATPase, C-terminal domain"/>
    <property type="match status" value="1"/>
</dbReference>
<dbReference type="RefSeq" id="WP_172962532.1">
    <property type="nucleotide sequence ID" value="NZ_PEMG01000344.1"/>
</dbReference>
<reference evidence="3 4" key="1">
    <citation type="journal article" date="2019" name="Extremophiles">
        <title>Biogeography of thermophiles and predominance of Thermus scotoductus in domestic water heaters.</title>
        <authorList>
            <person name="Wilpiszeski R.L."/>
            <person name="Zhang Z."/>
            <person name="House C.H."/>
        </authorList>
    </citation>
    <scope>NUCLEOTIDE SEQUENCE [LARGE SCALE GENOMIC DNA]</scope>
    <source>
        <strain evidence="3 4">17_S17</strain>
    </source>
</reference>
<dbReference type="GO" id="GO:0032300">
    <property type="term" value="C:mismatch repair complex"/>
    <property type="evidence" value="ECO:0007669"/>
    <property type="project" value="InterPro"/>
</dbReference>
<dbReference type="SUPFAM" id="SSF55874">
    <property type="entry name" value="ATPase domain of HSP90 chaperone/DNA topoisomerase II/histidine kinase"/>
    <property type="match status" value="1"/>
</dbReference>
<dbReference type="GO" id="GO:0016887">
    <property type="term" value="F:ATP hydrolysis activity"/>
    <property type="evidence" value="ECO:0007669"/>
    <property type="project" value="InterPro"/>
</dbReference>
<evidence type="ECO:0000259" key="2">
    <source>
        <dbReference type="Pfam" id="PF02518"/>
    </source>
</evidence>